<reference evidence="12" key="1">
    <citation type="submission" date="2025-08" db="UniProtKB">
        <authorList>
            <consortium name="Ensembl"/>
        </authorList>
    </citation>
    <scope>IDENTIFICATION</scope>
</reference>
<accession>A0A8C5LLH3</accession>
<dbReference type="Gene3D" id="1.20.5.190">
    <property type="match status" value="1"/>
</dbReference>
<dbReference type="OrthoDB" id="6108017at2759"/>
<keyword evidence="4 9" id="KW-0518">Myosin</keyword>
<dbReference type="FunFam" id="1.20.58.530:FF:000013">
    <property type="entry name" value="Unconventional myosin-XIX"/>
    <property type="match status" value="1"/>
</dbReference>
<dbReference type="PRINTS" id="PR00193">
    <property type="entry name" value="MYOSINHEAVY"/>
</dbReference>
<dbReference type="SMART" id="SM00015">
    <property type="entry name" value="IQ"/>
    <property type="match status" value="3"/>
</dbReference>
<dbReference type="SUPFAM" id="SSF52540">
    <property type="entry name" value="P-loop containing nucleoside triphosphate hydrolases"/>
    <property type="match status" value="1"/>
</dbReference>
<dbReference type="PANTHER" id="PTHR13140">
    <property type="entry name" value="MYOSIN"/>
    <property type="match status" value="1"/>
</dbReference>
<dbReference type="PANTHER" id="PTHR13140:SF289">
    <property type="entry name" value="UNCONVENTIONAL MYOSIN-XIX"/>
    <property type="match status" value="1"/>
</dbReference>
<feature type="compositionally biased region" description="Polar residues" evidence="10">
    <location>
        <begin position="102"/>
        <end position="112"/>
    </location>
</feature>
<dbReference type="Proteomes" id="UP000694569">
    <property type="component" value="Unplaced"/>
</dbReference>
<comment type="function">
    <text evidence="7">Actin-based motor molecule with ATPase activity that localizes to the mitochondrion outer membrane. Motor protein that moves towards the plus-end of actin filaments. Required for mitochondrial inheritance during mitosis. May be involved in mitochondrial transport or positioning.</text>
</comment>
<dbReference type="GO" id="GO:0007015">
    <property type="term" value="P:actin filament organization"/>
    <property type="evidence" value="ECO:0007669"/>
    <property type="project" value="TreeGrafter"/>
</dbReference>
<dbReference type="PROSITE" id="PS50096">
    <property type="entry name" value="IQ"/>
    <property type="match status" value="2"/>
</dbReference>
<dbReference type="InterPro" id="IPR036961">
    <property type="entry name" value="Kinesin_motor_dom_sf"/>
</dbReference>
<evidence type="ECO:0000256" key="3">
    <source>
        <dbReference type="ARBA" id="ARBA00022840"/>
    </source>
</evidence>
<feature type="region of interest" description="Disordered" evidence="10">
    <location>
        <begin position="77"/>
        <end position="116"/>
    </location>
</feature>
<evidence type="ECO:0000256" key="9">
    <source>
        <dbReference type="PROSITE-ProRule" id="PRU00782"/>
    </source>
</evidence>
<dbReference type="GO" id="GO:0000146">
    <property type="term" value="F:microfilament motor activity"/>
    <property type="evidence" value="ECO:0007669"/>
    <property type="project" value="TreeGrafter"/>
</dbReference>
<dbReference type="GeneTree" id="ENSGT00940000157382"/>
<dbReference type="SMART" id="SM00242">
    <property type="entry name" value="MYSc"/>
    <property type="match status" value="1"/>
</dbReference>
<keyword evidence="3 9" id="KW-0067">ATP-binding</keyword>
<dbReference type="Gene3D" id="1.20.58.530">
    <property type="match status" value="1"/>
</dbReference>
<evidence type="ECO:0000313" key="13">
    <source>
        <dbReference type="Proteomes" id="UP000694569"/>
    </source>
</evidence>
<evidence type="ECO:0000256" key="10">
    <source>
        <dbReference type="SAM" id="MobiDB-lite"/>
    </source>
</evidence>
<evidence type="ECO:0000256" key="8">
    <source>
        <dbReference type="ARBA" id="ARBA00073674"/>
    </source>
</evidence>
<dbReference type="GO" id="GO:0016459">
    <property type="term" value="C:myosin complex"/>
    <property type="evidence" value="ECO:0007669"/>
    <property type="project" value="UniProtKB-KW"/>
</dbReference>
<dbReference type="InterPro" id="IPR000048">
    <property type="entry name" value="IQ_motif_EF-hand-BS"/>
</dbReference>
<keyword evidence="6 9" id="KW-0009">Actin-binding</keyword>
<reference evidence="12" key="2">
    <citation type="submission" date="2025-09" db="UniProtKB">
        <authorList>
            <consortium name="Ensembl"/>
        </authorList>
    </citation>
    <scope>IDENTIFICATION</scope>
</reference>
<feature type="region of interest" description="Actin-binding" evidence="9">
    <location>
        <begin position="700"/>
        <end position="722"/>
    </location>
</feature>
<dbReference type="GO" id="GO:0005737">
    <property type="term" value="C:cytoplasm"/>
    <property type="evidence" value="ECO:0007669"/>
    <property type="project" value="TreeGrafter"/>
</dbReference>
<evidence type="ECO:0000256" key="2">
    <source>
        <dbReference type="ARBA" id="ARBA00022741"/>
    </source>
</evidence>
<evidence type="ECO:0000313" key="12">
    <source>
        <dbReference type="Ensembl" id="ENSLLEP00000001881.1"/>
    </source>
</evidence>
<proteinExistence type="inferred from homology"/>
<keyword evidence="5 9" id="KW-0505">Motor protein</keyword>
<dbReference type="Gene3D" id="6.20.240.20">
    <property type="match status" value="1"/>
</dbReference>
<evidence type="ECO:0000256" key="6">
    <source>
        <dbReference type="ARBA" id="ARBA00023203"/>
    </source>
</evidence>
<dbReference type="Gene3D" id="1.10.10.820">
    <property type="match status" value="1"/>
</dbReference>
<organism evidence="12 13">
    <name type="scientific">Leptobrachium leishanense</name>
    <name type="common">Leishan spiny toad</name>
    <dbReference type="NCBI Taxonomy" id="445787"/>
    <lineage>
        <taxon>Eukaryota</taxon>
        <taxon>Metazoa</taxon>
        <taxon>Chordata</taxon>
        <taxon>Craniata</taxon>
        <taxon>Vertebrata</taxon>
        <taxon>Euteleostomi</taxon>
        <taxon>Amphibia</taxon>
        <taxon>Batrachia</taxon>
        <taxon>Anura</taxon>
        <taxon>Pelobatoidea</taxon>
        <taxon>Megophryidae</taxon>
        <taxon>Leptobrachium</taxon>
    </lineage>
</organism>
<comment type="similarity">
    <text evidence="9">Belongs to the TRAFAC class myosin-kinesin ATPase superfamily. Myosin family.</text>
</comment>
<evidence type="ECO:0000256" key="1">
    <source>
        <dbReference type="ARBA" id="ARBA00022737"/>
    </source>
</evidence>
<protein>
    <recommendedName>
        <fullName evidence="8">Unconventional myosin-XIX</fullName>
    </recommendedName>
</protein>
<name>A0A8C5LLH3_9ANUR</name>
<evidence type="ECO:0000256" key="7">
    <source>
        <dbReference type="ARBA" id="ARBA00054433"/>
    </source>
</evidence>
<evidence type="ECO:0000256" key="5">
    <source>
        <dbReference type="ARBA" id="ARBA00023175"/>
    </source>
</evidence>
<dbReference type="GO" id="GO:0005524">
    <property type="term" value="F:ATP binding"/>
    <property type="evidence" value="ECO:0007669"/>
    <property type="project" value="UniProtKB-UniRule"/>
</dbReference>
<dbReference type="PROSITE" id="PS51456">
    <property type="entry name" value="MYOSIN_MOTOR"/>
    <property type="match status" value="1"/>
</dbReference>
<dbReference type="Gene3D" id="3.40.850.10">
    <property type="entry name" value="Kinesin motor domain"/>
    <property type="match status" value="1"/>
</dbReference>
<dbReference type="GO" id="GO:0016020">
    <property type="term" value="C:membrane"/>
    <property type="evidence" value="ECO:0007669"/>
    <property type="project" value="TreeGrafter"/>
</dbReference>
<keyword evidence="2 9" id="KW-0547">Nucleotide-binding</keyword>
<dbReference type="AlphaFoldDB" id="A0A8C5LLH3"/>
<evidence type="ECO:0000256" key="4">
    <source>
        <dbReference type="ARBA" id="ARBA00023123"/>
    </source>
</evidence>
<dbReference type="InterPro" id="IPR027417">
    <property type="entry name" value="P-loop_NTPase"/>
</dbReference>
<sequence>MLLSIHSLQEPHGKFTRTSGFSGERGRFSLWNAVTSPVADDRPISARVSGDLAGGGQGLIALCRLLSFKSRRAWSAGPRGATARGEDMSAPYSKERGHARRQQVNGHLNKNSESGKLDESFEEEVHAFLVDENRLHLYDDLTKVNPVTTKTVLKCLQARYAAEVFYTNAGCTVVAVNPFQPVYNLYSPEVMKQYHTAPQAQEYKPHVFTVAEQAYRNVQSQIDPVNQSIIVSGESGAGKTWTSRCLMKFYATVAAAYDSIMANKTVERIESRVLDSNPVMEAFGNACTLRNSNSSRFGKYIQLQLSSTQQITGASIQTYLLEKTRVAHQTPSERNFHIFYQIANGANELEREEWNLPQGKTFSWLPNSEKKLEEDCFEVTKDAMLHLGITHSLQNNIFKILSGLLHLGNIHFSELLDESQPCEPLDEAKEFVETATDLLQISRGSLLDMLRVRTITAGKQQVFKKPCKKSECDTRRDCLAKTIYARLFDWLVTVINGSICSESTKWSNFIGLLDVYGFESFPQNNLEQLCINYANEKLQQHFVMHYLKAQQDEYAAEGLEWSFISYQDNQSCVDLLDGSPVSIFSLLNEECRLNRSSDAAQLQSRIEKALSHNKCIGRDKFNKLPNFIISHYAGKVQYQLEDMPEKNKDPVPPELLQLLQESEDPLLKKLFPAESSKAVDGNPQTRIAVVTVVSKFKGSLESLMQILQSTTPHYIRCIKPNMECKAMEFKKEEVLTQLEACGIVETINISAAGFPIRISFQSFLGRYGIIAPWQMTVGMQSYIQDCSPAKKRRGSPSQVEDKDALLSMMQKILHIVLPKLETESKPNSTLAHCGTTKVFLTHSMIELLEQTRTASLSQRALCIQRCWRKYIQRKRAKQQQAATKIQAVVRSWLIKKHIKRMHKAATVIKKSWKKWKDKMEALASMELDNSTEDLEYLDQSMPGSPFKVVDASKTKQMWEKPLSDRALLQLCILGLALSNAPSMRIPVLADGFNRRLYHLACLNVLRRNNEYKIETNQSEPGITSIRAQPMGSIKFHYKRSPLHFANICPKAMDSGMTGLNEILLERSK</sequence>
<dbReference type="Pfam" id="PF00063">
    <property type="entry name" value="Myosin_head"/>
    <property type="match status" value="1"/>
</dbReference>
<dbReference type="Ensembl" id="ENSLLET00000001964.1">
    <property type="protein sequence ID" value="ENSLLEP00000001881.1"/>
    <property type="gene ID" value="ENSLLEG00000001213.1"/>
</dbReference>
<dbReference type="GO" id="GO:0051015">
    <property type="term" value="F:actin filament binding"/>
    <property type="evidence" value="ECO:0007669"/>
    <property type="project" value="TreeGrafter"/>
</dbReference>
<feature type="domain" description="Myosin motor" evidence="11">
    <location>
        <begin position="136"/>
        <end position="853"/>
    </location>
</feature>
<feature type="binding site" evidence="9">
    <location>
        <begin position="233"/>
        <end position="240"/>
    </location>
    <ligand>
        <name>ATP</name>
        <dbReference type="ChEBI" id="CHEBI:30616"/>
    </ligand>
</feature>
<keyword evidence="1" id="KW-0677">Repeat</keyword>
<dbReference type="InterPro" id="IPR001609">
    <property type="entry name" value="Myosin_head_motor_dom-like"/>
</dbReference>
<evidence type="ECO:0000259" key="11">
    <source>
        <dbReference type="PROSITE" id="PS51456"/>
    </source>
</evidence>
<gene>
    <name evidence="12" type="primary">MYO19</name>
</gene>
<dbReference type="Gene3D" id="1.20.120.720">
    <property type="entry name" value="Myosin VI head, motor domain, U50 subdomain"/>
    <property type="match status" value="1"/>
</dbReference>
<dbReference type="Pfam" id="PF00612">
    <property type="entry name" value="IQ"/>
    <property type="match status" value="2"/>
</dbReference>
<keyword evidence="13" id="KW-1185">Reference proteome</keyword>